<dbReference type="EMBL" id="LFZO01000113">
    <property type="protein sequence ID" value="KXT13513.1"/>
    <property type="molecule type" value="Genomic_DNA"/>
</dbReference>
<proteinExistence type="predicted"/>
<comment type="caution">
    <text evidence="1">The sequence shown here is derived from an EMBL/GenBank/DDBJ whole genome shotgun (WGS) entry which is preliminary data.</text>
</comment>
<gene>
    <name evidence="1" type="ORF">AC579_4162</name>
</gene>
<accession>A0A139IFM8</accession>
<dbReference type="Proteomes" id="UP000073492">
    <property type="component" value="Unassembled WGS sequence"/>
</dbReference>
<keyword evidence="2" id="KW-1185">Reference proteome</keyword>
<evidence type="ECO:0000313" key="1">
    <source>
        <dbReference type="EMBL" id="KXT13513.1"/>
    </source>
</evidence>
<name>A0A139IFM8_9PEZI</name>
<evidence type="ECO:0000313" key="2">
    <source>
        <dbReference type="Proteomes" id="UP000073492"/>
    </source>
</evidence>
<sequence length="173" mass="19806">MLTDADSYLTFHRLMDLPPELRNSIYELVMAAYSKPLTSPSQPPLALVSRQVRDEGCFHVLFLLIALLPQCLRILVSAPPVVRQCAGQKDFLVCIEKSSDEKYTAEVEALRVDQHAKRTVWCWNARGCADFKSCLQNFLIKCNLATGKKLTLEHIYEVRRHIEQYNRQGRIGI</sequence>
<organism evidence="1 2">
    <name type="scientific">Pseudocercospora musae</name>
    <dbReference type="NCBI Taxonomy" id="113226"/>
    <lineage>
        <taxon>Eukaryota</taxon>
        <taxon>Fungi</taxon>
        <taxon>Dikarya</taxon>
        <taxon>Ascomycota</taxon>
        <taxon>Pezizomycotina</taxon>
        <taxon>Dothideomycetes</taxon>
        <taxon>Dothideomycetidae</taxon>
        <taxon>Mycosphaerellales</taxon>
        <taxon>Mycosphaerellaceae</taxon>
        <taxon>Pseudocercospora</taxon>
    </lineage>
</organism>
<dbReference type="OrthoDB" id="3637282at2759"/>
<dbReference type="AlphaFoldDB" id="A0A139IFM8"/>
<reference evidence="1 2" key="1">
    <citation type="submission" date="2015-07" db="EMBL/GenBank/DDBJ databases">
        <title>Comparative genomics of the Sigatoka disease complex on banana suggests a link between parallel evolutionary changes in Pseudocercospora fijiensis and Pseudocercospora eumusae and increased virulence on the banana host.</title>
        <authorList>
            <person name="Chang T.-C."/>
            <person name="Salvucci A."/>
            <person name="Crous P.W."/>
            <person name="Stergiopoulos I."/>
        </authorList>
    </citation>
    <scope>NUCLEOTIDE SEQUENCE [LARGE SCALE GENOMIC DNA]</scope>
    <source>
        <strain evidence="1 2">CBS 116634</strain>
    </source>
</reference>
<protein>
    <submittedName>
        <fullName evidence="1">Uncharacterized protein</fullName>
    </submittedName>
</protein>